<keyword evidence="8" id="KW-0808">Transferase</keyword>
<reference evidence="9" key="3">
    <citation type="submission" date="2015-04" db="UniProtKB">
        <authorList>
            <consortium name="EnsemblPlants"/>
        </authorList>
    </citation>
    <scope>IDENTIFICATION</scope>
    <source>
        <strain evidence="9">cv. Jemalong A17</strain>
    </source>
</reference>
<dbReference type="InterPro" id="IPR000719">
    <property type="entry name" value="Prot_kinase_dom"/>
</dbReference>
<keyword evidence="6" id="KW-0472">Membrane</keyword>
<feature type="domain" description="Protein kinase" evidence="7">
    <location>
        <begin position="22"/>
        <end position="201"/>
    </location>
</feature>
<dbReference type="Gene3D" id="1.10.510.10">
    <property type="entry name" value="Transferase(Phosphotransferase) domain 1"/>
    <property type="match status" value="2"/>
</dbReference>
<dbReference type="OMA" id="FITECNE"/>
<dbReference type="PROSITE" id="PS50011">
    <property type="entry name" value="PROTEIN_KINASE_DOM"/>
    <property type="match status" value="1"/>
</dbReference>
<dbReference type="InterPro" id="IPR011009">
    <property type="entry name" value="Kinase-like_dom_sf"/>
</dbReference>
<gene>
    <name evidence="8" type="ordered locus">MTR_5g024410</name>
</gene>
<sequence length="201" mass="22847">MVLLILAIYLSRKINKKSSPESPTVDQLDMVSYQALYQATNGFSARNLIGLGDKVIAIKVLNFEKKGAHKSFITECNELKNIRHRNLVKILTCFSSIDYKGQEFKALVFEYMQNGKLRTMVESKDRECRQLILHCDIKPSNILVDEDIVSQASDFGIARLVSSVSPPRKLYGMDSKVSTYGDMYSFGIPILEMLTRRRPID</sequence>
<reference evidence="8 10" key="1">
    <citation type="journal article" date="2011" name="Nature">
        <title>The Medicago genome provides insight into the evolution of rhizobial symbioses.</title>
        <authorList>
            <person name="Young N.D."/>
            <person name="Debelle F."/>
            <person name="Oldroyd G.E."/>
            <person name="Geurts R."/>
            <person name="Cannon S.B."/>
            <person name="Udvardi M.K."/>
            <person name="Benedito V.A."/>
            <person name="Mayer K.F."/>
            <person name="Gouzy J."/>
            <person name="Schoof H."/>
            <person name="Van de Peer Y."/>
            <person name="Proost S."/>
            <person name="Cook D.R."/>
            <person name="Meyers B.C."/>
            <person name="Spannagl M."/>
            <person name="Cheung F."/>
            <person name="De Mita S."/>
            <person name="Krishnakumar V."/>
            <person name="Gundlach H."/>
            <person name="Zhou S."/>
            <person name="Mudge J."/>
            <person name="Bharti A.K."/>
            <person name="Murray J.D."/>
            <person name="Naoumkina M.A."/>
            <person name="Rosen B."/>
            <person name="Silverstein K.A."/>
            <person name="Tang H."/>
            <person name="Rombauts S."/>
            <person name="Zhao P.X."/>
            <person name="Zhou P."/>
            <person name="Barbe V."/>
            <person name="Bardou P."/>
            <person name="Bechner M."/>
            <person name="Bellec A."/>
            <person name="Berger A."/>
            <person name="Berges H."/>
            <person name="Bidwell S."/>
            <person name="Bisseling T."/>
            <person name="Choisne N."/>
            <person name="Couloux A."/>
            <person name="Denny R."/>
            <person name="Deshpande S."/>
            <person name="Dai X."/>
            <person name="Doyle J.J."/>
            <person name="Dudez A.M."/>
            <person name="Farmer A.D."/>
            <person name="Fouteau S."/>
            <person name="Franken C."/>
            <person name="Gibelin C."/>
            <person name="Gish J."/>
            <person name="Goldstein S."/>
            <person name="Gonzalez A.J."/>
            <person name="Green P.J."/>
            <person name="Hallab A."/>
            <person name="Hartog M."/>
            <person name="Hua A."/>
            <person name="Humphray S.J."/>
            <person name="Jeong D.H."/>
            <person name="Jing Y."/>
            <person name="Jocker A."/>
            <person name="Kenton S.M."/>
            <person name="Kim D.J."/>
            <person name="Klee K."/>
            <person name="Lai H."/>
            <person name="Lang C."/>
            <person name="Lin S."/>
            <person name="Macmil S.L."/>
            <person name="Magdelenat G."/>
            <person name="Matthews L."/>
            <person name="McCorrison J."/>
            <person name="Monaghan E.L."/>
            <person name="Mun J.H."/>
            <person name="Najar F.Z."/>
            <person name="Nicholson C."/>
            <person name="Noirot C."/>
            <person name="O'Bleness M."/>
            <person name="Paule C.R."/>
            <person name="Poulain J."/>
            <person name="Prion F."/>
            <person name="Qin B."/>
            <person name="Qu C."/>
            <person name="Retzel E.F."/>
            <person name="Riddle C."/>
            <person name="Sallet E."/>
            <person name="Samain S."/>
            <person name="Samson N."/>
            <person name="Sanders I."/>
            <person name="Saurat O."/>
            <person name="Scarpelli C."/>
            <person name="Schiex T."/>
            <person name="Segurens B."/>
            <person name="Severin A.J."/>
            <person name="Sherrier D.J."/>
            <person name="Shi R."/>
            <person name="Sims S."/>
            <person name="Singer S.R."/>
            <person name="Sinharoy S."/>
            <person name="Sterck L."/>
            <person name="Viollet A."/>
            <person name="Wang B.B."/>
            <person name="Wang K."/>
            <person name="Wang M."/>
            <person name="Wang X."/>
            <person name="Warfsmann J."/>
            <person name="Weissenbach J."/>
            <person name="White D.D."/>
            <person name="White J.D."/>
            <person name="Wiley G.B."/>
            <person name="Wincker P."/>
            <person name="Xing Y."/>
            <person name="Yang L."/>
            <person name="Yao Z."/>
            <person name="Ying F."/>
            <person name="Zhai J."/>
            <person name="Zhou L."/>
            <person name="Zuber A."/>
            <person name="Denarie J."/>
            <person name="Dixon R.A."/>
            <person name="May G.D."/>
            <person name="Schwartz D.C."/>
            <person name="Rogers J."/>
            <person name="Quetier F."/>
            <person name="Town C.D."/>
            <person name="Roe B.A."/>
        </authorList>
    </citation>
    <scope>NUCLEOTIDE SEQUENCE [LARGE SCALE GENOMIC DNA]</scope>
    <source>
        <strain evidence="8">A17</strain>
        <strain evidence="9 10">cv. Jemalong A17</strain>
    </source>
</reference>
<dbReference type="InterPro" id="IPR051809">
    <property type="entry name" value="Plant_receptor-like_S/T_kinase"/>
</dbReference>
<keyword evidence="3" id="KW-0812">Transmembrane</keyword>
<organism evidence="8 10">
    <name type="scientific">Medicago truncatula</name>
    <name type="common">Barrel medic</name>
    <name type="synonym">Medicago tribuloides</name>
    <dbReference type="NCBI Taxonomy" id="3880"/>
    <lineage>
        <taxon>Eukaryota</taxon>
        <taxon>Viridiplantae</taxon>
        <taxon>Streptophyta</taxon>
        <taxon>Embryophyta</taxon>
        <taxon>Tracheophyta</taxon>
        <taxon>Spermatophyta</taxon>
        <taxon>Magnoliopsida</taxon>
        <taxon>eudicotyledons</taxon>
        <taxon>Gunneridae</taxon>
        <taxon>Pentapetalae</taxon>
        <taxon>rosids</taxon>
        <taxon>fabids</taxon>
        <taxon>Fabales</taxon>
        <taxon>Fabaceae</taxon>
        <taxon>Papilionoideae</taxon>
        <taxon>50 kb inversion clade</taxon>
        <taxon>NPAAA clade</taxon>
        <taxon>Hologalegina</taxon>
        <taxon>IRL clade</taxon>
        <taxon>Trifolieae</taxon>
        <taxon>Medicago</taxon>
    </lineage>
</organism>
<keyword evidence="8" id="KW-0675">Receptor</keyword>
<evidence type="ECO:0000256" key="6">
    <source>
        <dbReference type="ARBA" id="ARBA00023136"/>
    </source>
</evidence>
<keyword evidence="10" id="KW-1185">Reference proteome</keyword>
<dbReference type="PANTHER" id="PTHR27008:SF523">
    <property type="entry name" value="LRR RECEPTOR-LIKE KINASE FAMILY PROTEIN"/>
    <property type="match status" value="1"/>
</dbReference>
<dbReference type="SMART" id="SM00220">
    <property type="entry name" value="S_TKc"/>
    <property type="match status" value="1"/>
</dbReference>
<dbReference type="InterPro" id="IPR001245">
    <property type="entry name" value="Ser-Thr/Tyr_kinase_cat_dom"/>
</dbReference>
<reference evidence="8 10" key="2">
    <citation type="journal article" date="2014" name="BMC Genomics">
        <title>An improved genome release (version Mt4.0) for the model legume Medicago truncatula.</title>
        <authorList>
            <person name="Tang H."/>
            <person name="Krishnakumar V."/>
            <person name="Bidwell S."/>
            <person name="Rosen B."/>
            <person name="Chan A."/>
            <person name="Zhou S."/>
            <person name="Gentzbittel L."/>
            <person name="Childs K.L."/>
            <person name="Yandell M."/>
            <person name="Gundlach H."/>
            <person name="Mayer K.F."/>
            <person name="Schwartz D.C."/>
            <person name="Town C.D."/>
        </authorList>
    </citation>
    <scope>GENOME REANNOTATION</scope>
    <source>
        <strain evidence="9 10">cv. Jemalong A17</strain>
    </source>
</reference>
<dbReference type="GO" id="GO:0016020">
    <property type="term" value="C:membrane"/>
    <property type="evidence" value="ECO:0007669"/>
    <property type="project" value="UniProtKB-SubCell"/>
</dbReference>
<evidence type="ECO:0000256" key="4">
    <source>
        <dbReference type="ARBA" id="ARBA00022737"/>
    </source>
</evidence>
<evidence type="ECO:0000313" key="8">
    <source>
        <dbReference type="EMBL" id="AES95339.1"/>
    </source>
</evidence>
<dbReference type="Proteomes" id="UP000002051">
    <property type="component" value="Chromosome 5"/>
</dbReference>
<dbReference type="PROSITE" id="PS00108">
    <property type="entry name" value="PROTEIN_KINASE_ST"/>
    <property type="match status" value="1"/>
</dbReference>
<keyword evidence="5" id="KW-1133">Transmembrane helix</keyword>
<evidence type="ECO:0000313" key="9">
    <source>
        <dbReference type="EnsemblPlants" id="AES95339"/>
    </source>
</evidence>
<evidence type="ECO:0000256" key="2">
    <source>
        <dbReference type="ARBA" id="ARBA00022614"/>
    </source>
</evidence>
<evidence type="ECO:0000256" key="1">
    <source>
        <dbReference type="ARBA" id="ARBA00004370"/>
    </source>
</evidence>
<dbReference type="EnsemblPlants" id="AES95339">
    <property type="protein sequence ID" value="AES95339"/>
    <property type="gene ID" value="MTR_5g024410"/>
</dbReference>
<dbReference type="AlphaFoldDB" id="G7K1A0"/>
<dbReference type="EMBL" id="CM001221">
    <property type="protein sequence ID" value="AES95339.1"/>
    <property type="molecule type" value="Genomic_DNA"/>
</dbReference>
<dbReference type="Pfam" id="PF07714">
    <property type="entry name" value="PK_Tyr_Ser-Thr"/>
    <property type="match status" value="1"/>
</dbReference>
<dbReference type="InterPro" id="IPR008271">
    <property type="entry name" value="Ser/Thr_kinase_AS"/>
</dbReference>
<comment type="subcellular location">
    <subcellularLocation>
        <location evidence="1">Membrane</location>
    </subcellularLocation>
</comment>
<dbReference type="PaxDb" id="3880-AES95339"/>
<dbReference type="Pfam" id="PF00069">
    <property type="entry name" value="Pkinase"/>
    <property type="match status" value="1"/>
</dbReference>
<dbReference type="PANTHER" id="PTHR27008">
    <property type="entry name" value="OS04G0122200 PROTEIN"/>
    <property type="match status" value="1"/>
</dbReference>
<name>G7K1A0_MEDTR</name>
<evidence type="ECO:0000256" key="3">
    <source>
        <dbReference type="ARBA" id="ARBA00022692"/>
    </source>
</evidence>
<accession>G7K1A0</accession>
<proteinExistence type="predicted"/>
<keyword evidence="2" id="KW-0433">Leucine-rich repeat</keyword>
<evidence type="ECO:0000259" key="7">
    <source>
        <dbReference type="PROSITE" id="PS50011"/>
    </source>
</evidence>
<protein>
    <submittedName>
        <fullName evidence="8">Receptor-like kinase</fullName>
    </submittedName>
</protein>
<keyword evidence="4" id="KW-0677">Repeat</keyword>
<dbReference type="HOGENOM" id="CLU_1362238_0_0_1"/>
<dbReference type="GO" id="GO:0005524">
    <property type="term" value="F:ATP binding"/>
    <property type="evidence" value="ECO:0007669"/>
    <property type="project" value="InterPro"/>
</dbReference>
<evidence type="ECO:0000256" key="5">
    <source>
        <dbReference type="ARBA" id="ARBA00022989"/>
    </source>
</evidence>
<keyword evidence="8" id="KW-0418">Kinase</keyword>
<dbReference type="GO" id="GO:0004672">
    <property type="term" value="F:protein kinase activity"/>
    <property type="evidence" value="ECO:0007669"/>
    <property type="project" value="InterPro"/>
</dbReference>
<evidence type="ECO:0000313" key="10">
    <source>
        <dbReference type="Proteomes" id="UP000002051"/>
    </source>
</evidence>
<dbReference type="eggNOG" id="ENOG502QPYS">
    <property type="taxonomic scope" value="Eukaryota"/>
</dbReference>
<dbReference type="SUPFAM" id="SSF56112">
    <property type="entry name" value="Protein kinase-like (PK-like)"/>
    <property type="match status" value="1"/>
</dbReference>